<protein>
    <submittedName>
        <fullName evidence="1">Uncharacterized protein</fullName>
    </submittedName>
</protein>
<dbReference type="KEGG" id="whj:H9Q79_03480"/>
<reference evidence="1 2" key="1">
    <citation type="submission" date="2020-08" db="EMBL/GenBank/DDBJ databases">
        <authorList>
            <person name="Liu C."/>
            <person name="Sun Q."/>
        </authorList>
    </citation>
    <scope>NUCLEOTIDE SEQUENCE [LARGE SCALE GENOMIC DNA]</scope>
    <source>
        <strain evidence="1 2">NSJ-29</strain>
    </source>
</reference>
<gene>
    <name evidence="1" type="ORF">H9Q79_03480</name>
</gene>
<dbReference type="Proteomes" id="UP000515860">
    <property type="component" value="Chromosome"/>
</dbReference>
<dbReference type="EMBL" id="CP060635">
    <property type="protein sequence ID" value="QNM09361.1"/>
    <property type="molecule type" value="Genomic_DNA"/>
</dbReference>
<evidence type="ECO:0000313" key="2">
    <source>
        <dbReference type="Proteomes" id="UP000515860"/>
    </source>
</evidence>
<dbReference type="InterPro" id="IPR054227">
    <property type="entry name" value="DUF6951"/>
</dbReference>
<dbReference type="Pfam" id="PF22263">
    <property type="entry name" value="DUF6951"/>
    <property type="match status" value="1"/>
</dbReference>
<evidence type="ECO:0000313" key="1">
    <source>
        <dbReference type="EMBL" id="QNM09361.1"/>
    </source>
</evidence>
<sequence>MTKVMINPGICGFVTSVTAESEDQMEVHVHVKSGCKSVHQMFEDLGDTYDAYEVCLRKPGEGPFYDYAKEHFPVHVACPVLSGIIKCMEAECRLALKKDVTIEFKD</sequence>
<proteinExistence type="predicted"/>
<keyword evidence="2" id="KW-1185">Reference proteome</keyword>
<organism evidence="1 2">
    <name type="scientific">Wansuia hejianensis</name>
    <dbReference type="NCBI Taxonomy" id="2763667"/>
    <lineage>
        <taxon>Bacteria</taxon>
        <taxon>Bacillati</taxon>
        <taxon>Bacillota</taxon>
        <taxon>Clostridia</taxon>
        <taxon>Lachnospirales</taxon>
        <taxon>Lachnospiraceae</taxon>
        <taxon>Wansuia</taxon>
    </lineage>
</organism>
<dbReference type="AlphaFoldDB" id="A0A7G9GEX9"/>
<accession>A0A7G9GEX9</accession>
<name>A0A7G9GEX9_9FIRM</name>
<dbReference type="RefSeq" id="WP_118645905.1">
    <property type="nucleotide sequence ID" value="NZ_CP060635.1"/>
</dbReference>